<proteinExistence type="predicted"/>
<feature type="signal peptide" evidence="1">
    <location>
        <begin position="1"/>
        <end position="24"/>
    </location>
</feature>
<evidence type="ECO:0000313" key="3">
    <source>
        <dbReference type="Proteomes" id="UP000537126"/>
    </source>
</evidence>
<dbReference type="AlphaFoldDB" id="A0A846MNS8"/>
<dbReference type="EMBL" id="JAASRN010000001">
    <property type="protein sequence ID" value="NIK72997.1"/>
    <property type="molecule type" value="Genomic_DNA"/>
</dbReference>
<organism evidence="2 3">
    <name type="scientific">Thermonema lapsum</name>
    <dbReference type="NCBI Taxonomy" id="28195"/>
    <lineage>
        <taxon>Bacteria</taxon>
        <taxon>Pseudomonadati</taxon>
        <taxon>Bacteroidota</taxon>
        <taxon>Cytophagia</taxon>
        <taxon>Cytophagales</taxon>
        <taxon>Thermonemataceae</taxon>
        <taxon>Thermonema</taxon>
    </lineage>
</organism>
<gene>
    <name evidence="2" type="ORF">FHS56_000483</name>
</gene>
<evidence type="ECO:0000313" key="2">
    <source>
        <dbReference type="EMBL" id="NIK72997.1"/>
    </source>
</evidence>
<feature type="chain" id="PRO_5032708587" evidence="1">
    <location>
        <begin position="25"/>
        <end position="138"/>
    </location>
</feature>
<name>A0A846MNS8_9BACT</name>
<evidence type="ECO:0000256" key="1">
    <source>
        <dbReference type="SAM" id="SignalP"/>
    </source>
</evidence>
<sequence length="138" mass="15958">MRRNASACLLLCLCLNGYLGIAQNASWQGQWLLHESAWFTQDTFCLDSVPKREGAYLLLSFEKNRHLRLFIPEGSAICESPEVPIATGNWWIEDNTLMVYVKGRWSDGHPFEYKIRYAWDVIPGKRCLKVLQILHLSE</sequence>
<reference evidence="2 3" key="1">
    <citation type="submission" date="2020-03" db="EMBL/GenBank/DDBJ databases">
        <title>Genomic Encyclopedia of Type Strains, Phase IV (KMG-IV): sequencing the most valuable type-strain genomes for metagenomic binning, comparative biology and taxonomic classification.</title>
        <authorList>
            <person name="Goeker M."/>
        </authorList>
    </citation>
    <scope>NUCLEOTIDE SEQUENCE [LARGE SCALE GENOMIC DNA]</scope>
    <source>
        <strain evidence="2 3">DSM 5718</strain>
    </source>
</reference>
<keyword evidence="1" id="KW-0732">Signal</keyword>
<dbReference type="RefSeq" id="WP_166918280.1">
    <property type="nucleotide sequence ID" value="NZ_JAASRN010000001.1"/>
</dbReference>
<comment type="caution">
    <text evidence="2">The sequence shown here is derived from an EMBL/GenBank/DDBJ whole genome shotgun (WGS) entry which is preliminary data.</text>
</comment>
<dbReference type="Proteomes" id="UP000537126">
    <property type="component" value="Unassembled WGS sequence"/>
</dbReference>
<accession>A0A846MNS8</accession>
<keyword evidence="3" id="KW-1185">Reference proteome</keyword>
<protein>
    <submittedName>
        <fullName evidence="2">Uncharacterized protein</fullName>
    </submittedName>
</protein>